<reference evidence="1 2" key="1">
    <citation type="submission" date="2019-04" db="EMBL/GenBank/DDBJ databases">
        <title>Genome sequencing of Clostridium botulinum Groups I-IV and Clostridium butyricum.</title>
        <authorList>
            <person name="Brunt J."/>
            <person name="Van Vliet A.H.M."/>
            <person name="Stringer S.C."/>
            <person name="Carter A.T."/>
            <person name="Peck M.W."/>
        </authorList>
    </citation>
    <scope>NUCLEOTIDE SEQUENCE [LARGE SCALE GENOMIC DNA]</scope>
    <source>
        <strain evidence="1 2">IFR 18/054</strain>
    </source>
</reference>
<protein>
    <submittedName>
        <fullName evidence="1">Uncharacterized protein</fullName>
    </submittedName>
</protein>
<dbReference type="RefSeq" id="WP_058010144.1">
    <property type="nucleotide sequence ID" value="NZ_JAIQUR010000022.1"/>
</dbReference>
<gene>
    <name evidence="1" type="ORF">FCV25_16260</name>
</gene>
<comment type="caution">
    <text evidence="1">The sequence shown here is derived from an EMBL/GenBank/DDBJ whole genome shotgun (WGS) entry which is preliminary data.</text>
</comment>
<dbReference type="Proteomes" id="UP000472521">
    <property type="component" value="Unassembled WGS sequence"/>
</dbReference>
<evidence type="ECO:0000313" key="1">
    <source>
        <dbReference type="EMBL" id="NFF03280.1"/>
    </source>
</evidence>
<evidence type="ECO:0000313" key="2">
    <source>
        <dbReference type="Proteomes" id="UP000472521"/>
    </source>
</evidence>
<dbReference type="AlphaFoldDB" id="A0A6B4UE09"/>
<name>A0A6B4UE09_CLOBO</name>
<accession>A0A6B4UE09</accession>
<sequence>MHGYSEAKFQNNIAKWIFKEDELKGFIQSYLETNFFEYCHDKKTKFMIDGKEFHLDSTHHLNIPEGTICTPTRVKIIK</sequence>
<dbReference type="EMBL" id="SWND01000011">
    <property type="protein sequence ID" value="NFF03280.1"/>
    <property type="molecule type" value="Genomic_DNA"/>
</dbReference>
<organism evidence="1 2">
    <name type="scientific">Clostridium botulinum</name>
    <dbReference type="NCBI Taxonomy" id="1491"/>
    <lineage>
        <taxon>Bacteria</taxon>
        <taxon>Bacillati</taxon>
        <taxon>Bacillota</taxon>
        <taxon>Clostridia</taxon>
        <taxon>Eubacteriales</taxon>
        <taxon>Clostridiaceae</taxon>
        <taxon>Clostridium</taxon>
    </lineage>
</organism>
<proteinExistence type="predicted"/>